<dbReference type="Pfam" id="PF02958">
    <property type="entry name" value="EcKL"/>
    <property type="match status" value="1"/>
</dbReference>
<dbReference type="InParanoid" id="B4NJC2"/>
<evidence type="ECO:0000259" key="1">
    <source>
        <dbReference type="SMART" id="SM00587"/>
    </source>
</evidence>
<keyword evidence="3" id="KW-1185">Reference proteome</keyword>
<dbReference type="STRING" id="7260.B4NJC2"/>
<dbReference type="EMBL" id="CH964272">
    <property type="protein sequence ID" value="EDW84953.1"/>
    <property type="molecule type" value="Genomic_DNA"/>
</dbReference>
<gene>
    <name evidence="2" type="primary">Dwil\GK14388</name>
    <name evidence="2" type="ORF">Dwil_GK14388</name>
</gene>
<dbReference type="HOGENOM" id="CLU_010718_0_2_1"/>
<dbReference type="InterPro" id="IPR015897">
    <property type="entry name" value="CHK_kinase-like"/>
</dbReference>
<evidence type="ECO:0000313" key="3">
    <source>
        <dbReference type="Proteomes" id="UP000007798"/>
    </source>
</evidence>
<dbReference type="PANTHER" id="PTHR11012">
    <property type="entry name" value="PROTEIN KINASE-LIKE DOMAIN-CONTAINING"/>
    <property type="match status" value="1"/>
</dbReference>
<dbReference type="Proteomes" id="UP000007798">
    <property type="component" value="Unassembled WGS sequence"/>
</dbReference>
<dbReference type="SUPFAM" id="SSF56112">
    <property type="entry name" value="Protein kinase-like (PK-like)"/>
    <property type="match status" value="1"/>
</dbReference>
<sequence>MTAAWLNNSYLQQVLRVHYQSDEVQVKSVNLETALGRGENYGAILTRIRVVYKWGDSQVDYVDFIMAKTELENEDFDTRERKAPYDIFNRELDIYENVMPRLQELANEQICPKIYHIDRQHRALLMEDLSMQGYKMASRLNRLDEQHVRIVLNKLAKMQAASVIMQAETQSLNRFDRGFFNQYTESFQTYFVGCLRACAEYLQSQPGYKESAVLLEQLAPHYMSLGLRCFRPEEDQINVLTHGDLWTNNMMFKYENNVPIDVLLIDFQYAFWGSPTLDIHHLINTSAIECVRSGKQMEMRCVYYKTFREQIKRLQFKGKWSSSLKKFHLASEQKRFYAVHCGLILQPVLLNTDETDADFAALLSDKPRGINMKRRLYLNEAIQDSVKTLVKQFELEGLLEPEQYV</sequence>
<dbReference type="OrthoDB" id="411145at2759"/>
<dbReference type="AlphaFoldDB" id="B4NJC2"/>
<keyword evidence="2" id="KW-0808">Transferase</keyword>
<dbReference type="PANTHER" id="PTHR11012:SF13">
    <property type="entry name" value="CHK KINASE-LIKE DOMAIN-CONTAINING PROTEIN-RELATED"/>
    <property type="match status" value="1"/>
</dbReference>
<reference evidence="2 3" key="1">
    <citation type="journal article" date="2007" name="Nature">
        <title>Evolution of genes and genomes on the Drosophila phylogeny.</title>
        <authorList>
            <consortium name="Drosophila 12 Genomes Consortium"/>
            <person name="Clark A.G."/>
            <person name="Eisen M.B."/>
            <person name="Smith D.R."/>
            <person name="Bergman C.M."/>
            <person name="Oliver B."/>
            <person name="Markow T.A."/>
            <person name="Kaufman T.C."/>
            <person name="Kellis M."/>
            <person name="Gelbart W."/>
            <person name="Iyer V.N."/>
            <person name="Pollard D.A."/>
            <person name="Sackton T.B."/>
            <person name="Larracuente A.M."/>
            <person name="Singh N.D."/>
            <person name="Abad J.P."/>
            <person name="Abt D.N."/>
            <person name="Adryan B."/>
            <person name="Aguade M."/>
            <person name="Akashi H."/>
            <person name="Anderson W.W."/>
            <person name="Aquadro C.F."/>
            <person name="Ardell D.H."/>
            <person name="Arguello R."/>
            <person name="Artieri C.G."/>
            <person name="Barbash D.A."/>
            <person name="Barker D."/>
            <person name="Barsanti P."/>
            <person name="Batterham P."/>
            <person name="Batzoglou S."/>
            <person name="Begun D."/>
            <person name="Bhutkar A."/>
            <person name="Blanco E."/>
            <person name="Bosak S.A."/>
            <person name="Bradley R.K."/>
            <person name="Brand A.D."/>
            <person name="Brent M.R."/>
            <person name="Brooks A.N."/>
            <person name="Brown R.H."/>
            <person name="Butlin R.K."/>
            <person name="Caggese C."/>
            <person name="Calvi B.R."/>
            <person name="Bernardo de Carvalho A."/>
            <person name="Caspi A."/>
            <person name="Castrezana S."/>
            <person name="Celniker S.E."/>
            <person name="Chang J.L."/>
            <person name="Chapple C."/>
            <person name="Chatterji S."/>
            <person name="Chinwalla A."/>
            <person name="Civetta A."/>
            <person name="Clifton S.W."/>
            <person name="Comeron J.M."/>
            <person name="Costello J.C."/>
            <person name="Coyne J.A."/>
            <person name="Daub J."/>
            <person name="David R.G."/>
            <person name="Delcher A.L."/>
            <person name="Delehaunty K."/>
            <person name="Do C.B."/>
            <person name="Ebling H."/>
            <person name="Edwards K."/>
            <person name="Eickbush T."/>
            <person name="Evans J.D."/>
            <person name="Filipski A."/>
            <person name="Findeiss S."/>
            <person name="Freyhult E."/>
            <person name="Fulton L."/>
            <person name="Fulton R."/>
            <person name="Garcia A.C."/>
            <person name="Gardiner A."/>
            <person name="Garfield D.A."/>
            <person name="Garvin B.E."/>
            <person name="Gibson G."/>
            <person name="Gilbert D."/>
            <person name="Gnerre S."/>
            <person name="Godfrey J."/>
            <person name="Good R."/>
            <person name="Gotea V."/>
            <person name="Gravely B."/>
            <person name="Greenberg A.J."/>
            <person name="Griffiths-Jones S."/>
            <person name="Gross S."/>
            <person name="Guigo R."/>
            <person name="Gustafson E.A."/>
            <person name="Haerty W."/>
            <person name="Hahn M.W."/>
            <person name="Halligan D.L."/>
            <person name="Halpern A.L."/>
            <person name="Halter G.M."/>
            <person name="Han M.V."/>
            <person name="Heger A."/>
            <person name="Hillier L."/>
            <person name="Hinrichs A.S."/>
            <person name="Holmes I."/>
            <person name="Hoskins R.A."/>
            <person name="Hubisz M.J."/>
            <person name="Hultmark D."/>
            <person name="Huntley M.A."/>
            <person name="Jaffe D.B."/>
            <person name="Jagadeeshan S."/>
            <person name="Jeck W.R."/>
            <person name="Johnson J."/>
            <person name="Jones C.D."/>
            <person name="Jordan W.C."/>
            <person name="Karpen G.H."/>
            <person name="Kataoka E."/>
            <person name="Keightley P.D."/>
            <person name="Kheradpour P."/>
            <person name="Kirkness E.F."/>
            <person name="Koerich L.B."/>
            <person name="Kristiansen K."/>
            <person name="Kudrna D."/>
            <person name="Kulathinal R.J."/>
            <person name="Kumar S."/>
            <person name="Kwok R."/>
            <person name="Lander E."/>
            <person name="Langley C.H."/>
            <person name="Lapoint R."/>
            <person name="Lazzaro B.P."/>
            <person name="Lee S.J."/>
            <person name="Levesque L."/>
            <person name="Li R."/>
            <person name="Lin C.F."/>
            <person name="Lin M.F."/>
            <person name="Lindblad-Toh K."/>
            <person name="Llopart A."/>
            <person name="Long M."/>
            <person name="Low L."/>
            <person name="Lozovsky E."/>
            <person name="Lu J."/>
            <person name="Luo M."/>
            <person name="Machado C.A."/>
            <person name="Makalowski W."/>
            <person name="Marzo M."/>
            <person name="Matsuda M."/>
            <person name="Matzkin L."/>
            <person name="McAllister B."/>
            <person name="McBride C.S."/>
            <person name="McKernan B."/>
            <person name="McKernan K."/>
            <person name="Mendez-Lago M."/>
            <person name="Minx P."/>
            <person name="Mollenhauer M.U."/>
            <person name="Montooth K."/>
            <person name="Mount S.M."/>
            <person name="Mu X."/>
            <person name="Myers E."/>
            <person name="Negre B."/>
            <person name="Newfeld S."/>
            <person name="Nielsen R."/>
            <person name="Noor M.A."/>
            <person name="O'Grady P."/>
            <person name="Pachter L."/>
            <person name="Papaceit M."/>
            <person name="Parisi M.J."/>
            <person name="Parisi M."/>
            <person name="Parts L."/>
            <person name="Pedersen J.S."/>
            <person name="Pesole G."/>
            <person name="Phillippy A.M."/>
            <person name="Ponting C.P."/>
            <person name="Pop M."/>
            <person name="Porcelli D."/>
            <person name="Powell J.R."/>
            <person name="Prohaska S."/>
            <person name="Pruitt K."/>
            <person name="Puig M."/>
            <person name="Quesneville H."/>
            <person name="Ram K.R."/>
            <person name="Rand D."/>
            <person name="Rasmussen M.D."/>
            <person name="Reed L.K."/>
            <person name="Reenan R."/>
            <person name="Reily A."/>
            <person name="Remington K.A."/>
            <person name="Rieger T.T."/>
            <person name="Ritchie M.G."/>
            <person name="Robin C."/>
            <person name="Rogers Y.H."/>
            <person name="Rohde C."/>
            <person name="Rozas J."/>
            <person name="Rubenfield M.J."/>
            <person name="Ruiz A."/>
            <person name="Russo S."/>
            <person name="Salzberg S.L."/>
            <person name="Sanchez-Gracia A."/>
            <person name="Saranga D.J."/>
            <person name="Sato H."/>
            <person name="Schaeffer S.W."/>
            <person name="Schatz M.C."/>
            <person name="Schlenke T."/>
            <person name="Schwartz R."/>
            <person name="Segarra C."/>
            <person name="Singh R.S."/>
            <person name="Sirot L."/>
            <person name="Sirota M."/>
            <person name="Sisneros N.B."/>
            <person name="Smith C.D."/>
            <person name="Smith T.F."/>
            <person name="Spieth J."/>
            <person name="Stage D.E."/>
            <person name="Stark A."/>
            <person name="Stephan W."/>
            <person name="Strausberg R.L."/>
            <person name="Strempel S."/>
            <person name="Sturgill D."/>
            <person name="Sutton G."/>
            <person name="Sutton G.G."/>
            <person name="Tao W."/>
            <person name="Teichmann S."/>
            <person name="Tobari Y.N."/>
            <person name="Tomimura Y."/>
            <person name="Tsolas J.M."/>
            <person name="Valente V.L."/>
            <person name="Venter E."/>
            <person name="Venter J.C."/>
            <person name="Vicario S."/>
            <person name="Vieira F.G."/>
            <person name="Vilella A.J."/>
            <person name="Villasante A."/>
            <person name="Walenz B."/>
            <person name="Wang J."/>
            <person name="Wasserman M."/>
            <person name="Watts T."/>
            <person name="Wilson D."/>
            <person name="Wilson R.K."/>
            <person name="Wing R.A."/>
            <person name="Wolfner M.F."/>
            <person name="Wong A."/>
            <person name="Wong G.K."/>
            <person name="Wu C.I."/>
            <person name="Wu G."/>
            <person name="Yamamoto D."/>
            <person name="Yang H.P."/>
            <person name="Yang S.P."/>
            <person name="Yorke J.A."/>
            <person name="Yoshida K."/>
            <person name="Zdobnov E."/>
            <person name="Zhang P."/>
            <person name="Zhang Y."/>
            <person name="Zimin A.V."/>
            <person name="Baldwin J."/>
            <person name="Abdouelleil A."/>
            <person name="Abdulkadir J."/>
            <person name="Abebe A."/>
            <person name="Abera B."/>
            <person name="Abreu J."/>
            <person name="Acer S.C."/>
            <person name="Aftuck L."/>
            <person name="Alexander A."/>
            <person name="An P."/>
            <person name="Anderson E."/>
            <person name="Anderson S."/>
            <person name="Arachi H."/>
            <person name="Azer M."/>
            <person name="Bachantsang P."/>
            <person name="Barry A."/>
            <person name="Bayul T."/>
            <person name="Berlin A."/>
            <person name="Bessette D."/>
            <person name="Bloom T."/>
            <person name="Blye J."/>
            <person name="Boguslavskiy L."/>
            <person name="Bonnet C."/>
            <person name="Boukhgalter B."/>
            <person name="Bourzgui I."/>
            <person name="Brown A."/>
            <person name="Cahill P."/>
            <person name="Channer S."/>
            <person name="Cheshatsang Y."/>
            <person name="Chuda L."/>
            <person name="Citroen M."/>
            <person name="Collymore A."/>
            <person name="Cooke P."/>
            <person name="Costello M."/>
            <person name="D'Aco K."/>
            <person name="Daza R."/>
            <person name="De Haan G."/>
            <person name="DeGray S."/>
            <person name="DeMaso C."/>
            <person name="Dhargay N."/>
            <person name="Dooley K."/>
            <person name="Dooley E."/>
            <person name="Doricent M."/>
            <person name="Dorje P."/>
            <person name="Dorjee K."/>
            <person name="Dupes A."/>
            <person name="Elong R."/>
            <person name="Falk J."/>
            <person name="Farina A."/>
            <person name="Faro S."/>
            <person name="Ferguson D."/>
            <person name="Fisher S."/>
            <person name="Foley C.D."/>
            <person name="Franke A."/>
            <person name="Friedrich D."/>
            <person name="Gadbois L."/>
            <person name="Gearin G."/>
            <person name="Gearin C.R."/>
            <person name="Giannoukos G."/>
            <person name="Goode T."/>
            <person name="Graham J."/>
            <person name="Grandbois E."/>
            <person name="Grewal S."/>
            <person name="Gyaltsen K."/>
            <person name="Hafez N."/>
            <person name="Hagos B."/>
            <person name="Hall J."/>
            <person name="Henson C."/>
            <person name="Hollinger A."/>
            <person name="Honan T."/>
            <person name="Huard M.D."/>
            <person name="Hughes L."/>
            <person name="Hurhula B."/>
            <person name="Husby M.E."/>
            <person name="Kamat A."/>
            <person name="Kanga B."/>
            <person name="Kashin S."/>
            <person name="Khazanovich D."/>
            <person name="Kisner P."/>
            <person name="Lance K."/>
            <person name="Lara M."/>
            <person name="Lee W."/>
            <person name="Lennon N."/>
            <person name="Letendre F."/>
            <person name="LeVine R."/>
            <person name="Lipovsky A."/>
            <person name="Liu X."/>
            <person name="Liu J."/>
            <person name="Liu S."/>
            <person name="Lokyitsang T."/>
            <person name="Lokyitsang Y."/>
            <person name="Lubonja R."/>
            <person name="Lui A."/>
            <person name="MacDonald P."/>
            <person name="Magnisalis V."/>
            <person name="Maru K."/>
            <person name="Matthews C."/>
            <person name="McCusker W."/>
            <person name="McDonough S."/>
            <person name="Mehta T."/>
            <person name="Meldrim J."/>
            <person name="Meneus L."/>
            <person name="Mihai O."/>
            <person name="Mihalev A."/>
            <person name="Mihova T."/>
            <person name="Mittelman R."/>
            <person name="Mlenga V."/>
            <person name="Montmayeur A."/>
            <person name="Mulrain L."/>
            <person name="Navidi A."/>
            <person name="Naylor J."/>
            <person name="Negash T."/>
            <person name="Nguyen T."/>
            <person name="Nguyen N."/>
            <person name="Nicol R."/>
            <person name="Norbu C."/>
            <person name="Norbu N."/>
            <person name="Novod N."/>
            <person name="O'Neill B."/>
            <person name="Osman S."/>
            <person name="Markiewicz E."/>
            <person name="Oyono O.L."/>
            <person name="Patti C."/>
            <person name="Phunkhang P."/>
            <person name="Pierre F."/>
            <person name="Priest M."/>
            <person name="Raghuraman S."/>
            <person name="Rege F."/>
            <person name="Reyes R."/>
            <person name="Rise C."/>
            <person name="Rogov P."/>
            <person name="Ross K."/>
            <person name="Ryan E."/>
            <person name="Settipalli S."/>
            <person name="Shea T."/>
            <person name="Sherpa N."/>
            <person name="Shi L."/>
            <person name="Shih D."/>
            <person name="Sparrow T."/>
            <person name="Spaulding J."/>
            <person name="Stalker J."/>
            <person name="Stange-Thomann N."/>
            <person name="Stavropoulos S."/>
            <person name="Stone C."/>
            <person name="Strader C."/>
            <person name="Tesfaye S."/>
            <person name="Thomson T."/>
            <person name="Thoulutsang Y."/>
            <person name="Thoulutsang D."/>
            <person name="Topham K."/>
            <person name="Topping I."/>
            <person name="Tsamla T."/>
            <person name="Vassiliev H."/>
            <person name="Vo A."/>
            <person name="Wangchuk T."/>
            <person name="Wangdi T."/>
            <person name="Weiand M."/>
            <person name="Wilkinson J."/>
            <person name="Wilson A."/>
            <person name="Yadav S."/>
            <person name="Young G."/>
            <person name="Yu Q."/>
            <person name="Zembek L."/>
            <person name="Zhong D."/>
            <person name="Zimmer A."/>
            <person name="Zwirko Z."/>
            <person name="Jaffe D.B."/>
            <person name="Alvarez P."/>
            <person name="Brockman W."/>
            <person name="Butler J."/>
            <person name="Chin C."/>
            <person name="Gnerre S."/>
            <person name="Grabherr M."/>
            <person name="Kleber M."/>
            <person name="Mauceli E."/>
            <person name="MacCallum I."/>
        </authorList>
    </citation>
    <scope>NUCLEOTIDE SEQUENCE [LARGE SCALE GENOMIC DNA]</scope>
    <source>
        <strain evidence="3">Tucson 14030-0811.24</strain>
    </source>
</reference>
<dbReference type="InterPro" id="IPR011009">
    <property type="entry name" value="Kinase-like_dom_sf"/>
</dbReference>
<dbReference type="GO" id="GO:0016740">
    <property type="term" value="F:transferase activity"/>
    <property type="evidence" value="ECO:0007669"/>
    <property type="project" value="UniProtKB-KW"/>
</dbReference>
<dbReference type="eggNOG" id="ENOG502RZD1">
    <property type="taxonomic scope" value="Eukaryota"/>
</dbReference>
<dbReference type="InterPro" id="IPR004119">
    <property type="entry name" value="EcKL"/>
</dbReference>
<dbReference type="SMART" id="SM00587">
    <property type="entry name" value="CHK"/>
    <property type="match status" value="1"/>
</dbReference>
<proteinExistence type="predicted"/>
<protein>
    <recommendedName>
        <fullName evidence="1">CHK kinase-like domain-containing protein</fullName>
    </recommendedName>
</protein>
<name>B4NJC2_DROWI</name>
<accession>B4NJC2</accession>
<dbReference type="PhylomeDB" id="B4NJC2"/>
<dbReference type="OMA" id="QYAFWGS"/>
<dbReference type="Gene3D" id="3.90.1200.10">
    <property type="match status" value="1"/>
</dbReference>
<dbReference type="KEGG" id="dwi:6650216"/>
<feature type="domain" description="CHK kinase-like" evidence="1">
    <location>
        <begin position="124"/>
        <end position="313"/>
    </location>
</feature>
<organism evidence="2 3">
    <name type="scientific">Drosophila willistoni</name>
    <name type="common">Fruit fly</name>
    <dbReference type="NCBI Taxonomy" id="7260"/>
    <lineage>
        <taxon>Eukaryota</taxon>
        <taxon>Metazoa</taxon>
        <taxon>Ecdysozoa</taxon>
        <taxon>Arthropoda</taxon>
        <taxon>Hexapoda</taxon>
        <taxon>Insecta</taxon>
        <taxon>Pterygota</taxon>
        <taxon>Neoptera</taxon>
        <taxon>Endopterygota</taxon>
        <taxon>Diptera</taxon>
        <taxon>Brachycera</taxon>
        <taxon>Muscomorpha</taxon>
        <taxon>Ephydroidea</taxon>
        <taxon>Drosophilidae</taxon>
        <taxon>Drosophila</taxon>
        <taxon>Sophophora</taxon>
    </lineage>
</organism>
<evidence type="ECO:0000313" key="2">
    <source>
        <dbReference type="EMBL" id="EDW84953.1"/>
    </source>
</evidence>